<gene>
    <name evidence="4" type="ORF">FOC1_g10012376</name>
</gene>
<sequence length="188" mass="21348">MSLLVGHGADVNDFTALHHVDLLDDRFYSDVSYRYLLADMAELLLDYGVDIDARDKEGKTALYWFFKRGQLAAAELLIKRGADVKALSDYGETMLYRANDDTLSLCPVLLERGVDVNALTIEGWSPLAFALNRNVVIREEKRGLTRADLSEKERLLAIPEVKQVAKLLVEKGGKNIRNWREKEYSLEE</sequence>
<dbReference type="STRING" id="1229664.N4UGI0"/>
<accession>N4UGI0</accession>
<organism evidence="4 5">
    <name type="scientific">Fusarium oxysporum f. sp. cubense (strain race 1)</name>
    <name type="common">Panama disease fungus</name>
    <dbReference type="NCBI Taxonomy" id="1229664"/>
    <lineage>
        <taxon>Eukaryota</taxon>
        <taxon>Fungi</taxon>
        <taxon>Dikarya</taxon>
        <taxon>Ascomycota</taxon>
        <taxon>Pezizomycotina</taxon>
        <taxon>Sordariomycetes</taxon>
        <taxon>Hypocreomycetidae</taxon>
        <taxon>Hypocreales</taxon>
        <taxon>Nectriaceae</taxon>
        <taxon>Fusarium</taxon>
        <taxon>Fusarium oxysporum species complex</taxon>
    </lineage>
</organism>
<dbReference type="InterPro" id="IPR002110">
    <property type="entry name" value="Ankyrin_rpt"/>
</dbReference>
<dbReference type="InterPro" id="IPR036770">
    <property type="entry name" value="Ankyrin_rpt-contain_sf"/>
</dbReference>
<dbReference type="Gene3D" id="1.25.40.20">
    <property type="entry name" value="Ankyrin repeat-containing domain"/>
    <property type="match status" value="1"/>
</dbReference>
<dbReference type="HOGENOM" id="CLU_1441088_0_0_1"/>
<dbReference type="PROSITE" id="PS50088">
    <property type="entry name" value="ANK_REPEAT"/>
    <property type="match status" value="1"/>
</dbReference>
<evidence type="ECO:0000313" key="4">
    <source>
        <dbReference type="EMBL" id="ENH70447.1"/>
    </source>
</evidence>
<dbReference type="SUPFAM" id="SSF48403">
    <property type="entry name" value="Ankyrin repeat"/>
    <property type="match status" value="1"/>
</dbReference>
<dbReference type="PANTHER" id="PTHR24171">
    <property type="entry name" value="ANKYRIN REPEAT DOMAIN-CONTAINING PROTEIN 39-RELATED"/>
    <property type="match status" value="1"/>
</dbReference>
<evidence type="ECO:0000256" key="2">
    <source>
        <dbReference type="ARBA" id="ARBA00023043"/>
    </source>
</evidence>
<dbReference type="Proteomes" id="UP000016928">
    <property type="component" value="Unassembled WGS sequence"/>
</dbReference>
<dbReference type="SMART" id="SM00248">
    <property type="entry name" value="ANK"/>
    <property type="match status" value="3"/>
</dbReference>
<dbReference type="VEuPathDB" id="FungiDB:FOC1_g10012376"/>
<dbReference type="EMBL" id="KB730192">
    <property type="protein sequence ID" value="ENH70447.1"/>
    <property type="molecule type" value="Genomic_DNA"/>
</dbReference>
<keyword evidence="1" id="KW-0677">Repeat</keyword>
<dbReference type="Pfam" id="PF12796">
    <property type="entry name" value="Ank_2"/>
    <property type="match status" value="1"/>
</dbReference>
<evidence type="ECO:0000256" key="3">
    <source>
        <dbReference type="PROSITE-ProRule" id="PRU00023"/>
    </source>
</evidence>
<dbReference type="AlphaFoldDB" id="N4UGI0"/>
<reference evidence="5" key="1">
    <citation type="submission" date="2012-09" db="EMBL/GenBank/DDBJ databases">
        <title>Genome sequencing and comparative transcriptomics of race 1 and race 4 of banana pathogen: Fusarium oxysporum f. sp. cubense.</title>
        <authorList>
            <person name="Fang X."/>
            <person name="Huang J."/>
        </authorList>
    </citation>
    <scope>NUCLEOTIDE SEQUENCE [LARGE SCALE GENOMIC DNA]</scope>
    <source>
        <strain evidence="5">race 1</strain>
    </source>
</reference>
<proteinExistence type="predicted"/>
<dbReference type="PANTHER" id="PTHR24171:SF9">
    <property type="entry name" value="ANKYRIN REPEAT DOMAIN-CONTAINING PROTEIN 39"/>
    <property type="match status" value="1"/>
</dbReference>
<dbReference type="PROSITE" id="PS50297">
    <property type="entry name" value="ANK_REP_REGION"/>
    <property type="match status" value="1"/>
</dbReference>
<evidence type="ECO:0000313" key="5">
    <source>
        <dbReference type="Proteomes" id="UP000016928"/>
    </source>
</evidence>
<keyword evidence="2 3" id="KW-0040">ANK repeat</keyword>
<protein>
    <submittedName>
        <fullName evidence="4">Uncharacterized protein</fullName>
    </submittedName>
</protein>
<feature type="repeat" description="ANK" evidence="3">
    <location>
        <begin position="57"/>
        <end position="89"/>
    </location>
</feature>
<evidence type="ECO:0000256" key="1">
    <source>
        <dbReference type="ARBA" id="ARBA00022737"/>
    </source>
</evidence>
<name>N4UGI0_FUSC1</name>
<reference evidence="5" key="2">
    <citation type="journal article" date="2014" name="PLoS ONE">
        <title>Genome and Transcriptome Analysis of the Fungal Pathogen Fusarium oxysporum f. sp. cubense Causing Banana Vascular Wilt Disease.</title>
        <authorList>
            <person name="Guo L."/>
            <person name="Han L."/>
            <person name="Yang L."/>
            <person name="Zeng H."/>
            <person name="Fan D."/>
            <person name="Zhu Y."/>
            <person name="Feng Y."/>
            <person name="Wang G."/>
            <person name="Peng C."/>
            <person name="Jiang X."/>
            <person name="Zhou D."/>
            <person name="Ni P."/>
            <person name="Liang C."/>
            <person name="Liu L."/>
            <person name="Wang J."/>
            <person name="Mao C."/>
            <person name="Fang X."/>
            <person name="Peng M."/>
            <person name="Huang J."/>
        </authorList>
    </citation>
    <scope>NUCLEOTIDE SEQUENCE [LARGE SCALE GENOMIC DNA]</scope>
    <source>
        <strain evidence="5">race 1</strain>
    </source>
</reference>